<dbReference type="Proteomes" id="UP000318288">
    <property type="component" value="Unassembled WGS sequence"/>
</dbReference>
<accession>A0A5C6F0S7</accession>
<evidence type="ECO:0000259" key="1">
    <source>
        <dbReference type="Pfam" id="PF04326"/>
    </source>
</evidence>
<evidence type="ECO:0000313" key="2">
    <source>
        <dbReference type="EMBL" id="TWU54902.1"/>
    </source>
</evidence>
<organism evidence="2 3">
    <name type="scientific">Rubripirellula tenax</name>
    <dbReference type="NCBI Taxonomy" id="2528015"/>
    <lineage>
        <taxon>Bacteria</taxon>
        <taxon>Pseudomonadati</taxon>
        <taxon>Planctomycetota</taxon>
        <taxon>Planctomycetia</taxon>
        <taxon>Pirellulales</taxon>
        <taxon>Pirellulaceae</taxon>
        <taxon>Rubripirellula</taxon>
    </lineage>
</organism>
<dbReference type="Pfam" id="PF04326">
    <property type="entry name" value="SLFN_AlbA_2"/>
    <property type="match status" value="1"/>
</dbReference>
<comment type="caution">
    <text evidence="2">The sequence shown here is derived from an EMBL/GenBank/DDBJ whole genome shotgun (WGS) entry which is preliminary data.</text>
</comment>
<evidence type="ECO:0000313" key="3">
    <source>
        <dbReference type="Proteomes" id="UP000318288"/>
    </source>
</evidence>
<protein>
    <submittedName>
        <fullName evidence="2">Divergent AAA domain protein</fullName>
    </submittedName>
</protein>
<dbReference type="AlphaFoldDB" id="A0A5C6F0S7"/>
<sequence length="316" mass="35664">MIDWATCTTDDLLQSIPPAEDDRWEFKSATLLEASSKNEFLKVLSKQVSAFANSGGGNLVFGLSDRKSVEPCEQTVGNQPMKDYLATMVEQSVEYPLRHFRIHRIPLTGDNTNSIFVIAVEDSPAAPHQAKSDKHYYYRIDGHTKPAPHFHVELLRQRETRAVLEILLVEYHVEKFLGTETGIVEILMVLHIRNVSFQSAASWGVLVEHTKQDDCWEIRTTGEHFDETRCFLGSPTPLLPQASTKLCIPLRGRAYDQSGALQAINKLWKSVGFSFRPVTQNHVGQPVRFGDWPDGIKTTVAMNEFERQISSVLPQD</sequence>
<feature type="domain" description="Schlafen AlbA-2" evidence="1">
    <location>
        <begin position="20"/>
        <end position="147"/>
    </location>
</feature>
<name>A0A5C6F0S7_9BACT</name>
<reference evidence="2 3" key="1">
    <citation type="submission" date="2019-02" db="EMBL/GenBank/DDBJ databases">
        <title>Deep-cultivation of Planctomycetes and their phenomic and genomic characterization uncovers novel biology.</title>
        <authorList>
            <person name="Wiegand S."/>
            <person name="Jogler M."/>
            <person name="Boedeker C."/>
            <person name="Pinto D."/>
            <person name="Vollmers J."/>
            <person name="Rivas-Marin E."/>
            <person name="Kohn T."/>
            <person name="Peeters S.H."/>
            <person name="Heuer A."/>
            <person name="Rast P."/>
            <person name="Oberbeckmann S."/>
            <person name="Bunk B."/>
            <person name="Jeske O."/>
            <person name="Meyerdierks A."/>
            <person name="Storesund J.E."/>
            <person name="Kallscheuer N."/>
            <person name="Luecker S."/>
            <person name="Lage O.M."/>
            <person name="Pohl T."/>
            <person name="Merkel B.J."/>
            <person name="Hornburger P."/>
            <person name="Mueller R.-W."/>
            <person name="Bruemmer F."/>
            <person name="Labrenz M."/>
            <person name="Spormann A.M."/>
            <person name="Op Den Camp H."/>
            <person name="Overmann J."/>
            <person name="Amann R."/>
            <person name="Jetten M.S.M."/>
            <person name="Mascher T."/>
            <person name="Medema M.H."/>
            <person name="Devos D.P."/>
            <person name="Kaster A.-K."/>
            <person name="Ovreas L."/>
            <person name="Rohde M."/>
            <person name="Galperin M.Y."/>
            <person name="Jogler C."/>
        </authorList>
    </citation>
    <scope>NUCLEOTIDE SEQUENCE [LARGE SCALE GENOMIC DNA]</scope>
    <source>
        <strain evidence="2 3">Poly51</strain>
    </source>
</reference>
<proteinExistence type="predicted"/>
<dbReference type="InterPro" id="IPR007421">
    <property type="entry name" value="Schlafen_AlbA_2_dom"/>
</dbReference>
<dbReference type="OrthoDB" id="274516at2"/>
<dbReference type="EMBL" id="SJPW01000004">
    <property type="protein sequence ID" value="TWU54902.1"/>
    <property type="molecule type" value="Genomic_DNA"/>
</dbReference>
<keyword evidence="3" id="KW-1185">Reference proteome</keyword>
<dbReference type="InterPro" id="IPR038461">
    <property type="entry name" value="Schlafen_AlbA_2_dom_sf"/>
</dbReference>
<gene>
    <name evidence="2" type="ORF">Poly51_36240</name>
</gene>
<dbReference type="RefSeq" id="WP_146459046.1">
    <property type="nucleotide sequence ID" value="NZ_SJPW01000004.1"/>
</dbReference>
<dbReference type="Gene3D" id="3.30.950.30">
    <property type="entry name" value="Schlafen, AAA domain"/>
    <property type="match status" value="1"/>
</dbReference>